<name>A0A1G9BJM1_9EURY</name>
<reference evidence="1 2" key="1">
    <citation type="submission" date="2016-10" db="EMBL/GenBank/DDBJ databases">
        <authorList>
            <person name="Varghese N."/>
            <person name="Submissions S."/>
        </authorList>
    </citation>
    <scope>NUCLEOTIDE SEQUENCE [LARGE SCALE GENOMIC DNA]</scope>
    <source>
        <strain evidence="1 2">DSM 2373</strain>
    </source>
</reference>
<evidence type="ECO:0008006" key="3">
    <source>
        <dbReference type="Google" id="ProtNLM"/>
    </source>
</evidence>
<protein>
    <recommendedName>
        <fullName evidence="3">Fe-S-cluster containining protein</fullName>
    </recommendedName>
</protein>
<proteinExistence type="predicted"/>
<evidence type="ECO:0000313" key="2">
    <source>
        <dbReference type="Proteomes" id="UP000326500"/>
    </source>
</evidence>
<dbReference type="PANTHER" id="PTHR35866:SF1">
    <property type="entry name" value="YKGJ FAMILY CYSTEINE CLUSTER PROTEIN"/>
    <property type="match status" value="1"/>
</dbReference>
<keyword evidence="2" id="KW-1185">Reference proteome</keyword>
<dbReference type="AlphaFoldDB" id="A0A1G9BJM1"/>
<dbReference type="EMBL" id="FNFT01000009">
    <property type="protein sequence ID" value="SDK39450.1"/>
    <property type="molecule type" value="Genomic_DNA"/>
</dbReference>
<accession>A0A1G9BJM1</accession>
<evidence type="ECO:0000313" key="1">
    <source>
        <dbReference type="EMBL" id="SDK39450.1"/>
    </source>
</evidence>
<dbReference type="Pfam" id="PF03692">
    <property type="entry name" value="CxxCxxCC"/>
    <property type="match status" value="1"/>
</dbReference>
<dbReference type="Proteomes" id="UP000326500">
    <property type="component" value="Unassembled WGS sequence"/>
</dbReference>
<dbReference type="OrthoDB" id="36424at2157"/>
<gene>
    <name evidence="1" type="ORF">SAMN04488571_10994</name>
</gene>
<dbReference type="InterPro" id="IPR005358">
    <property type="entry name" value="Puta_zinc/iron-chelating_dom"/>
</dbReference>
<dbReference type="RefSeq" id="WP_066958620.1">
    <property type="nucleotide sequence ID" value="NZ_BCNX01000012.1"/>
</dbReference>
<dbReference type="STRING" id="2200.GCA_001571405_02075"/>
<organism evidence="1 2">
    <name type="scientific">Methanoculleus thermophilus</name>
    <dbReference type="NCBI Taxonomy" id="2200"/>
    <lineage>
        <taxon>Archaea</taxon>
        <taxon>Methanobacteriati</taxon>
        <taxon>Methanobacteriota</taxon>
        <taxon>Stenosarchaea group</taxon>
        <taxon>Methanomicrobia</taxon>
        <taxon>Methanomicrobiales</taxon>
        <taxon>Methanomicrobiaceae</taxon>
        <taxon>Methanoculleus</taxon>
    </lineage>
</organism>
<dbReference type="PANTHER" id="PTHR35866">
    <property type="entry name" value="PUTATIVE-RELATED"/>
    <property type="match status" value="1"/>
</dbReference>
<sequence length="242" mass="28065">MGGCSFTFTLDEQIVALEAEYERLLAFPEDEFIEIIRDVGFSCECCGRCCTRDFNGHVFLLEEDTDSVRSFAPDVVIPAPDFDACDQQGHFYVMGYALKTKPDGSCIFLSDGRRCTIYDRRFAICRIYPYMLHREADETGTVDWRQISGLNEHGCYNNPIDDAECLRIARETRAYEAAFLDQAIRFRKALRDLFAREGLRHVQRTYDLGMRDFQKGVEVEVRVFHRGRFEPHRVTRSIYDGL</sequence>